<evidence type="ECO:0000256" key="3">
    <source>
        <dbReference type="ARBA" id="ARBA00022801"/>
    </source>
</evidence>
<dbReference type="InterPro" id="IPR001926">
    <property type="entry name" value="TrpB-like_PALP"/>
</dbReference>
<dbReference type="Gene3D" id="3.40.630.10">
    <property type="entry name" value="Zn peptidases"/>
    <property type="match status" value="1"/>
</dbReference>
<dbReference type="GO" id="GO:0016813">
    <property type="term" value="F:hydrolase activity, acting on carbon-nitrogen (but not peptide) bonds, in linear amidines"/>
    <property type="evidence" value="ECO:0007669"/>
    <property type="project" value="InterPro"/>
</dbReference>
<dbReference type="SUPFAM" id="SSF55031">
    <property type="entry name" value="Bacterial exopeptidase dimerisation domain"/>
    <property type="match status" value="1"/>
</dbReference>
<dbReference type="Pfam" id="PF00291">
    <property type="entry name" value="PALP"/>
    <property type="match status" value="1"/>
</dbReference>
<dbReference type="OrthoDB" id="34584at2"/>
<dbReference type="PANTHER" id="PTHR32494">
    <property type="entry name" value="ALLANTOATE DEIMINASE-RELATED"/>
    <property type="match status" value="1"/>
</dbReference>
<evidence type="ECO:0000256" key="2">
    <source>
        <dbReference type="ARBA" id="ARBA00006153"/>
    </source>
</evidence>
<dbReference type="AlphaFoldDB" id="A0A328YW38"/>
<feature type="coiled-coil region" evidence="5">
    <location>
        <begin position="704"/>
        <end position="731"/>
    </location>
</feature>
<evidence type="ECO:0000313" key="8">
    <source>
        <dbReference type="EMBL" id="RAR76412.1"/>
    </source>
</evidence>
<dbReference type="EMBL" id="QLTA01000048">
    <property type="protein sequence ID" value="RAR76412.1"/>
    <property type="molecule type" value="Genomic_DNA"/>
</dbReference>
<evidence type="ECO:0000259" key="6">
    <source>
        <dbReference type="Pfam" id="PF00291"/>
    </source>
</evidence>
<dbReference type="NCBIfam" id="TIGR01879">
    <property type="entry name" value="hydantase"/>
    <property type="match status" value="1"/>
</dbReference>
<dbReference type="SUPFAM" id="SSF53686">
    <property type="entry name" value="Tryptophan synthase beta subunit-like PLP-dependent enzymes"/>
    <property type="match status" value="1"/>
</dbReference>
<dbReference type="NCBIfam" id="NF006771">
    <property type="entry name" value="PRK09290.1-5"/>
    <property type="match status" value="1"/>
</dbReference>
<comment type="similarity">
    <text evidence="2">Belongs to the peptidase M20 family.</text>
</comment>
<dbReference type="NCBIfam" id="NF006058">
    <property type="entry name" value="PRK08206.1"/>
    <property type="match status" value="1"/>
</dbReference>
<keyword evidence="3 8" id="KW-0378">Hydrolase</keyword>
<sequence>MLFTNPHARRAAYGGELRALMNLAAARESRAWLAPWSGLHPGPTPLRDLPGLAARLGVASLAFKDESARSPLGSFKTLGAPIALLRLVLRRWPDAGWRPEDLWAGRHAQALRGFTVVSATDGNHGRALAAAAQSLGCRCVIVLHAQVSAEREAPIAALGAEIVRIAGNYDASVREAARLAGAHGWQVVSDTSYDGYEDIPRDVMQGYGVIADEILDATTPAGAPCAYTHVFLQGGVGGLAAGIASAFWERHGAGRPAMVVVEPAQADCLLQSARAGAVARASGSVDSVMAGLACGEASPLAWRFLQPAIDAFQTIGDAQAEDAMRVLARADAGDIPIVCGESGAAGLAGLMALLAEPALARQAGLGPQARVLVIGTEGATAPGVYAGIVGRPAEAVLQAQAAWLRARGAERSQEPQPPREGIDGAALMERLHAHAAIGAIEGGGVCRIALTDADRAGRDQLVAWMRALGLEVRVDRIGNLFGLRAGQDAQAAPVMTGSHIDTVATGGRYDGIYGVMAGLEVVRWLNVRGIATRRPLVVAAFTNEEGVRFMPDMMGSLVHAGGYPLQQALDTVGTDGARLGDELARIGYAGDMPCGALRPHAFVELHIEQGPVLEAEGLAIGAVQDLQGISWQEIAIAGQSNHAGTTPMGLRRDAGHCAAAIAVFVRELALRHGGSQVATVGAIHLHPNLVNVIAGRATLTVDLRNTDEAALQRAEAELAGYLRQLAAEQGVEITARPLARFEPVRFDAGLVARIEAAAAARGLPHRRMTSGAGHDAQMMARIAPAAMVFVPSHRGISHNPREHTEPEALRQGADVLLDVLLGLAETAG</sequence>
<dbReference type="CDD" id="cd03884">
    <property type="entry name" value="M20_bAS"/>
    <property type="match status" value="1"/>
</dbReference>
<accession>A0A328YW38</accession>
<feature type="domain" description="Tryptophan synthase beta chain-like PALP" evidence="6">
    <location>
        <begin position="40"/>
        <end position="374"/>
    </location>
</feature>
<dbReference type="Pfam" id="PF01546">
    <property type="entry name" value="Peptidase_M20"/>
    <property type="match status" value="1"/>
</dbReference>
<dbReference type="Gene3D" id="3.30.70.360">
    <property type="match status" value="1"/>
</dbReference>
<dbReference type="InterPro" id="IPR036264">
    <property type="entry name" value="Bact_exopeptidase_dim_dom"/>
</dbReference>
<evidence type="ECO:0000259" key="7">
    <source>
        <dbReference type="Pfam" id="PF07687"/>
    </source>
</evidence>
<evidence type="ECO:0000256" key="4">
    <source>
        <dbReference type="ARBA" id="ARBA00022898"/>
    </source>
</evidence>
<evidence type="ECO:0000256" key="5">
    <source>
        <dbReference type="SAM" id="Coils"/>
    </source>
</evidence>
<dbReference type="CDD" id="cd00640">
    <property type="entry name" value="Trp-synth-beta_II"/>
    <property type="match status" value="1"/>
</dbReference>
<keyword evidence="4" id="KW-0663">Pyridoxal phosphate</keyword>
<keyword evidence="9" id="KW-1185">Reference proteome</keyword>
<comment type="caution">
    <text evidence="8">The sequence shown here is derived from an EMBL/GenBank/DDBJ whole genome shotgun (WGS) entry which is preliminary data.</text>
</comment>
<dbReference type="Proteomes" id="UP000248856">
    <property type="component" value="Unassembled WGS sequence"/>
</dbReference>
<dbReference type="NCBIfam" id="NF006769">
    <property type="entry name" value="PRK09290.1-3"/>
    <property type="match status" value="1"/>
</dbReference>
<organism evidence="8 9">
    <name type="scientific">Paracidovorax anthurii</name>
    <dbReference type="NCBI Taxonomy" id="78229"/>
    <lineage>
        <taxon>Bacteria</taxon>
        <taxon>Pseudomonadati</taxon>
        <taxon>Pseudomonadota</taxon>
        <taxon>Betaproteobacteria</taxon>
        <taxon>Burkholderiales</taxon>
        <taxon>Comamonadaceae</taxon>
        <taxon>Paracidovorax</taxon>
    </lineage>
</organism>
<dbReference type="Pfam" id="PF07687">
    <property type="entry name" value="M20_dimer"/>
    <property type="match status" value="1"/>
</dbReference>
<name>A0A328YW38_9BURK</name>
<proteinExistence type="inferred from homology"/>
<evidence type="ECO:0000313" key="9">
    <source>
        <dbReference type="Proteomes" id="UP000248856"/>
    </source>
</evidence>
<keyword evidence="5" id="KW-0175">Coiled coil</keyword>
<gene>
    <name evidence="8" type="ORF">AX018_104810</name>
</gene>
<dbReference type="InterPro" id="IPR002933">
    <property type="entry name" value="Peptidase_M20"/>
</dbReference>
<dbReference type="InterPro" id="IPR036052">
    <property type="entry name" value="TrpB-like_PALP_sf"/>
</dbReference>
<dbReference type="Gene3D" id="3.40.50.1100">
    <property type="match status" value="2"/>
</dbReference>
<comment type="cofactor">
    <cofactor evidence="1">
        <name>pyridoxal 5'-phosphate</name>
        <dbReference type="ChEBI" id="CHEBI:597326"/>
    </cofactor>
</comment>
<feature type="domain" description="Peptidase M20 dimerisation" evidence="7">
    <location>
        <begin position="627"/>
        <end position="728"/>
    </location>
</feature>
<evidence type="ECO:0000256" key="1">
    <source>
        <dbReference type="ARBA" id="ARBA00001933"/>
    </source>
</evidence>
<reference evidence="8 9" key="1">
    <citation type="submission" date="2018-06" db="EMBL/GenBank/DDBJ databases">
        <title>Genomic Encyclopedia of Archaeal and Bacterial Type Strains, Phase II (KMG-II): from individual species to whole genera.</title>
        <authorList>
            <person name="Goeker M."/>
        </authorList>
    </citation>
    <scope>NUCLEOTIDE SEQUENCE [LARGE SCALE GENOMIC DNA]</scope>
    <source>
        <strain evidence="8 9">CFPB 3232</strain>
    </source>
</reference>
<dbReference type="PANTHER" id="PTHR32494:SF5">
    <property type="entry name" value="ALLANTOATE AMIDOHYDROLASE"/>
    <property type="match status" value="1"/>
</dbReference>
<dbReference type="InterPro" id="IPR011650">
    <property type="entry name" value="Peptidase_M20_dimer"/>
</dbReference>
<protein>
    <submittedName>
        <fullName evidence="8">N-carbamoyl-L-amino-acid hydrolase</fullName>
    </submittedName>
</protein>
<dbReference type="SUPFAM" id="SSF53187">
    <property type="entry name" value="Zn-dependent exopeptidases"/>
    <property type="match status" value="1"/>
</dbReference>
<dbReference type="InterPro" id="IPR010158">
    <property type="entry name" value="Amidase_Cbmase"/>
</dbReference>